<evidence type="ECO:0000256" key="6">
    <source>
        <dbReference type="ARBA" id="ARBA00023010"/>
    </source>
</evidence>
<keyword evidence="4" id="KW-0509">mRNA transport</keyword>
<dbReference type="PANTHER" id="PTHR12960">
    <property type="entry name" value="GLE-1-RELATED"/>
    <property type="match status" value="1"/>
</dbReference>
<dbReference type="GO" id="GO:0016973">
    <property type="term" value="P:poly(A)+ mRNA export from nucleus"/>
    <property type="evidence" value="ECO:0007669"/>
    <property type="project" value="InterPro"/>
</dbReference>
<keyword evidence="6" id="KW-0811">Translocation</keyword>
<keyword evidence="14" id="KW-1185">Reference proteome</keyword>
<dbReference type="GO" id="GO:0031369">
    <property type="term" value="F:translation initiation factor binding"/>
    <property type="evidence" value="ECO:0007669"/>
    <property type="project" value="TreeGrafter"/>
</dbReference>
<name>A0AAV7IRP7_COTGL</name>
<comment type="similarity">
    <text evidence="2">Belongs to the GLE1 family.</text>
</comment>
<dbReference type="Pfam" id="PF07817">
    <property type="entry name" value="GLE1"/>
    <property type="match status" value="1"/>
</dbReference>
<comment type="caution">
    <text evidence="13">The sequence shown here is derived from an EMBL/GenBank/DDBJ whole genome shotgun (WGS) entry which is preliminary data.</text>
</comment>
<dbReference type="InterPro" id="IPR038506">
    <property type="entry name" value="GLE1-like_sf"/>
</dbReference>
<dbReference type="InterPro" id="IPR012476">
    <property type="entry name" value="GLE1"/>
</dbReference>
<dbReference type="GO" id="GO:0005543">
    <property type="term" value="F:phospholipid binding"/>
    <property type="evidence" value="ECO:0007669"/>
    <property type="project" value="TreeGrafter"/>
</dbReference>
<evidence type="ECO:0000256" key="7">
    <source>
        <dbReference type="ARBA" id="ARBA00023132"/>
    </source>
</evidence>
<dbReference type="GO" id="GO:0044614">
    <property type="term" value="C:nuclear pore cytoplasmic filaments"/>
    <property type="evidence" value="ECO:0007669"/>
    <property type="project" value="TreeGrafter"/>
</dbReference>
<dbReference type="AlphaFoldDB" id="A0AAV7IRP7"/>
<comment type="function">
    <text evidence="9">Required for the export of mRNAs containing poly(A) tails from the nucleus into the cytoplasm. May be involved in the terminal step of the mRNA transport through the nuclear pore complex (NPC).</text>
</comment>
<evidence type="ECO:0000256" key="1">
    <source>
        <dbReference type="ARBA" id="ARBA00004567"/>
    </source>
</evidence>
<evidence type="ECO:0000256" key="2">
    <source>
        <dbReference type="ARBA" id="ARBA00011056"/>
    </source>
</evidence>
<evidence type="ECO:0000256" key="9">
    <source>
        <dbReference type="ARBA" id="ARBA00024680"/>
    </source>
</evidence>
<evidence type="ECO:0000256" key="3">
    <source>
        <dbReference type="ARBA" id="ARBA00022448"/>
    </source>
</evidence>
<keyword evidence="3" id="KW-0813">Transport</keyword>
<evidence type="ECO:0000256" key="12">
    <source>
        <dbReference type="ARBA" id="ARBA00030897"/>
    </source>
</evidence>
<dbReference type="GO" id="GO:0015031">
    <property type="term" value="P:protein transport"/>
    <property type="evidence" value="ECO:0007669"/>
    <property type="project" value="UniProtKB-KW"/>
</dbReference>
<organism evidence="13 14">
    <name type="scientific">Cotesia glomerata</name>
    <name type="common">Lepidopteran parasitic wasp</name>
    <name type="synonym">Apanteles glomeratus</name>
    <dbReference type="NCBI Taxonomy" id="32391"/>
    <lineage>
        <taxon>Eukaryota</taxon>
        <taxon>Metazoa</taxon>
        <taxon>Ecdysozoa</taxon>
        <taxon>Arthropoda</taxon>
        <taxon>Hexapoda</taxon>
        <taxon>Insecta</taxon>
        <taxon>Pterygota</taxon>
        <taxon>Neoptera</taxon>
        <taxon>Endopterygota</taxon>
        <taxon>Hymenoptera</taxon>
        <taxon>Apocrita</taxon>
        <taxon>Ichneumonoidea</taxon>
        <taxon>Braconidae</taxon>
        <taxon>Microgastrinae</taxon>
        <taxon>Cotesia</taxon>
    </lineage>
</organism>
<dbReference type="Proteomes" id="UP000826195">
    <property type="component" value="Unassembled WGS sequence"/>
</dbReference>
<comment type="subcellular location">
    <subcellularLocation>
        <location evidence="1">Nucleus</location>
        <location evidence="1">Nuclear pore complex</location>
    </subcellularLocation>
</comment>
<evidence type="ECO:0000256" key="11">
    <source>
        <dbReference type="ARBA" id="ARBA00029983"/>
    </source>
</evidence>
<accession>A0AAV7IRP7</accession>
<keyword evidence="8" id="KW-0539">Nucleus</keyword>
<dbReference type="PANTHER" id="PTHR12960:SF0">
    <property type="entry name" value="MRNA EXPORT FACTOR GLE1"/>
    <property type="match status" value="1"/>
</dbReference>
<dbReference type="GO" id="GO:0000822">
    <property type="term" value="F:inositol hexakisphosphate binding"/>
    <property type="evidence" value="ECO:0007669"/>
    <property type="project" value="TreeGrafter"/>
</dbReference>
<dbReference type="GO" id="GO:0005737">
    <property type="term" value="C:cytoplasm"/>
    <property type="evidence" value="ECO:0007669"/>
    <property type="project" value="TreeGrafter"/>
</dbReference>
<dbReference type="Gene3D" id="1.25.40.510">
    <property type="entry name" value="GLE1-like"/>
    <property type="match status" value="1"/>
</dbReference>
<evidence type="ECO:0000313" key="14">
    <source>
        <dbReference type="Proteomes" id="UP000826195"/>
    </source>
</evidence>
<keyword evidence="7" id="KW-0906">Nuclear pore complex</keyword>
<dbReference type="EMBL" id="JAHXZJ010000747">
    <property type="protein sequence ID" value="KAH0557735.1"/>
    <property type="molecule type" value="Genomic_DNA"/>
</dbReference>
<protein>
    <recommendedName>
        <fullName evidence="10">mRNA export factor GLE1</fullName>
    </recommendedName>
    <alternativeName>
        <fullName evidence="12">GLE1 RNA export mediator</fullName>
    </alternativeName>
    <alternativeName>
        <fullName evidence="11">Nucleoporin GLE1</fullName>
    </alternativeName>
</protein>
<proteinExistence type="inferred from homology"/>
<evidence type="ECO:0000256" key="4">
    <source>
        <dbReference type="ARBA" id="ARBA00022816"/>
    </source>
</evidence>
<evidence type="ECO:0000256" key="8">
    <source>
        <dbReference type="ARBA" id="ARBA00023242"/>
    </source>
</evidence>
<sequence>MMDVSMQAIVKAPGSQNLKEKLKIISIVSECVVMFKIRFMLSNIEECKNLSVVEENLRPLIIESKDLKIQLEIVEEMLAEKIIIPLLAAMSEIIVERSNRIFNDFWQTKYNNLMESITHPIIEADCRPEAVVTIDEGFLNEEQKTFDFFKSAKKFLEDYSEKLKGFLQSAESKKLRLAFQKAINLPINTLTVGSGDELMEKYKQLKLLFEKKAPTGIESHPGGVNFCKNLFAKAVLQQGEKLVSNKPEMAFGLAALIVVHCSDFPYLTELLLAYFRTSCPYLCPIILDQSDDQTEDDYKRTLGYKIIDETVEKQGHYLNRMSGIIKLYAAIIVVKLRHNENGYHPHGLENAWRLLNAILKCKPTPEHVDTLTTVILDILQVCGPAMVAENPEKFNKLFNKISTDYFFNLQEIGAEGPIGRLRILLEAFSPDGSFPEPKGQLPNNFCFL</sequence>
<evidence type="ECO:0000256" key="5">
    <source>
        <dbReference type="ARBA" id="ARBA00022927"/>
    </source>
</evidence>
<evidence type="ECO:0000256" key="10">
    <source>
        <dbReference type="ARBA" id="ARBA00026227"/>
    </source>
</evidence>
<keyword evidence="5" id="KW-0653">Protein transport</keyword>
<evidence type="ECO:0000313" key="13">
    <source>
        <dbReference type="EMBL" id="KAH0557735.1"/>
    </source>
</evidence>
<gene>
    <name evidence="13" type="ORF">KQX54_010979</name>
</gene>
<reference evidence="13 14" key="1">
    <citation type="journal article" date="2021" name="J. Hered.">
        <title>A chromosome-level genome assembly of the parasitoid wasp, Cotesia glomerata (Hymenoptera: Braconidae).</title>
        <authorList>
            <person name="Pinto B.J."/>
            <person name="Weis J.J."/>
            <person name="Gamble T."/>
            <person name="Ode P.J."/>
            <person name="Paul R."/>
            <person name="Zaspel J.M."/>
        </authorList>
    </citation>
    <scope>NUCLEOTIDE SEQUENCE [LARGE SCALE GENOMIC DNA]</scope>
    <source>
        <strain evidence="13">CgM1</strain>
    </source>
</reference>